<comment type="function">
    <text evidence="1 7">Assembles around the rod to form the L-ring and probably protects the motor/basal body from shearing forces during rotation.</text>
</comment>
<keyword evidence="3 7" id="KW-0732">Signal</keyword>
<dbReference type="InterPro" id="IPR000527">
    <property type="entry name" value="Flag_Lring"/>
</dbReference>
<evidence type="ECO:0000256" key="2">
    <source>
        <dbReference type="ARBA" id="ARBA00006929"/>
    </source>
</evidence>
<dbReference type="GO" id="GO:0071973">
    <property type="term" value="P:bacterial-type flagellum-dependent cell motility"/>
    <property type="evidence" value="ECO:0007669"/>
    <property type="project" value="InterPro"/>
</dbReference>
<reference evidence="8 9" key="1">
    <citation type="submission" date="2018-10" db="EMBL/GenBank/DDBJ databases">
        <title>Genomic Encyclopedia of Archaeal and Bacterial Type Strains, Phase II (KMG-II): from individual species to whole genera.</title>
        <authorList>
            <person name="Goeker M."/>
        </authorList>
    </citation>
    <scope>NUCLEOTIDE SEQUENCE [LARGE SCALE GENOMIC DNA]</scope>
    <source>
        <strain evidence="8 9">VM1</strain>
    </source>
</reference>
<dbReference type="PROSITE" id="PS51257">
    <property type="entry name" value="PROKAR_LIPOPROTEIN"/>
    <property type="match status" value="1"/>
</dbReference>
<sequence length="234" mass="26072">MRSYWKEQSKIYIWKGLALIIGLIFISSCSSKKEVYKPLFNPKPPDIKTENIKRSDGSLYTGYDNLFSDDKARKVGDVITILVQENITGQGSANTQSDRDSNVNLDFPSPTLMGKPIVNKTPIAGVTAGSKSSFKGSGDTQRKAKLIATITARVIKVYPNGNLFIVGKKIIKINEDTQVLRISGIVNPNYINQDNSVLSDKISDMYVEYNGKGFIADNQRPGWLARFLVKIWPF</sequence>
<keyword evidence="7" id="KW-0449">Lipoprotein</keyword>
<dbReference type="HAMAP" id="MF_00415">
    <property type="entry name" value="FlgH"/>
    <property type="match status" value="1"/>
</dbReference>
<evidence type="ECO:0000256" key="3">
    <source>
        <dbReference type="ARBA" id="ARBA00022729"/>
    </source>
</evidence>
<dbReference type="GO" id="GO:0009279">
    <property type="term" value="C:cell outer membrane"/>
    <property type="evidence" value="ECO:0007669"/>
    <property type="project" value="UniProtKB-SubCell"/>
</dbReference>
<evidence type="ECO:0000313" key="8">
    <source>
        <dbReference type="EMBL" id="RMA97499.1"/>
    </source>
</evidence>
<keyword evidence="9" id="KW-1185">Reference proteome</keyword>
<dbReference type="RefSeq" id="WP_121922278.1">
    <property type="nucleotide sequence ID" value="NZ_REFO01000010.1"/>
</dbReference>
<dbReference type="GO" id="GO:0003774">
    <property type="term" value="F:cytoskeletal motor activity"/>
    <property type="evidence" value="ECO:0007669"/>
    <property type="project" value="InterPro"/>
</dbReference>
<keyword evidence="8" id="KW-0969">Cilium</keyword>
<dbReference type="PRINTS" id="PR01008">
    <property type="entry name" value="FLGLRINGFLGH"/>
</dbReference>
<name>A0A3M0BMK6_9AQUI</name>
<keyword evidence="8" id="KW-0282">Flagellum</keyword>
<dbReference type="GO" id="GO:0009427">
    <property type="term" value="C:bacterial-type flagellum basal body, distal rod, L ring"/>
    <property type="evidence" value="ECO:0007669"/>
    <property type="project" value="InterPro"/>
</dbReference>
<accession>A0A3M0BMK6</accession>
<dbReference type="EMBL" id="REFO01000010">
    <property type="protein sequence ID" value="RMA97499.1"/>
    <property type="molecule type" value="Genomic_DNA"/>
</dbReference>
<dbReference type="Proteomes" id="UP000280842">
    <property type="component" value="Unassembled WGS sequence"/>
</dbReference>
<dbReference type="PANTHER" id="PTHR34933">
    <property type="entry name" value="FLAGELLAR L-RING PROTEIN"/>
    <property type="match status" value="1"/>
</dbReference>
<protein>
    <recommendedName>
        <fullName evidence="7">Flagellar L-ring protein</fullName>
    </recommendedName>
    <alternativeName>
        <fullName evidence="7">Basal body L-ring protein</fullName>
    </alternativeName>
</protein>
<comment type="subcellular location">
    <subcellularLocation>
        <location evidence="7">Cell outer membrane</location>
        <topology evidence="7">Lipid-anchor</topology>
    </subcellularLocation>
    <subcellularLocation>
        <location evidence="7">Bacterial flagellum basal body</location>
    </subcellularLocation>
</comment>
<evidence type="ECO:0000256" key="6">
    <source>
        <dbReference type="ARBA" id="ARBA00023237"/>
    </source>
</evidence>
<keyword evidence="8" id="KW-0966">Cell projection</keyword>
<dbReference type="Pfam" id="PF02107">
    <property type="entry name" value="FlgH"/>
    <property type="match status" value="1"/>
</dbReference>
<evidence type="ECO:0000256" key="5">
    <source>
        <dbReference type="ARBA" id="ARBA00023143"/>
    </source>
</evidence>
<dbReference type="OrthoDB" id="9789227at2"/>
<evidence type="ECO:0000256" key="4">
    <source>
        <dbReference type="ARBA" id="ARBA00023136"/>
    </source>
</evidence>
<comment type="similarity">
    <text evidence="2 7">Belongs to the FlgH family.</text>
</comment>
<evidence type="ECO:0000256" key="7">
    <source>
        <dbReference type="HAMAP-Rule" id="MF_00415"/>
    </source>
</evidence>
<keyword evidence="4 7" id="KW-0472">Membrane</keyword>
<keyword evidence="6 7" id="KW-0998">Cell outer membrane</keyword>
<evidence type="ECO:0000256" key="1">
    <source>
        <dbReference type="ARBA" id="ARBA00002591"/>
    </source>
</evidence>
<comment type="caution">
    <text evidence="8">The sequence shown here is derived from an EMBL/GenBank/DDBJ whole genome shotgun (WGS) entry which is preliminary data.</text>
</comment>
<evidence type="ECO:0000313" key="9">
    <source>
        <dbReference type="Proteomes" id="UP000280842"/>
    </source>
</evidence>
<gene>
    <name evidence="7" type="primary">flgH</name>
    <name evidence="8" type="ORF">CLV39_0112</name>
</gene>
<comment type="subunit">
    <text evidence="7">The basal body constitutes a major portion of the flagellar organelle and consists of four rings (L,P,S, and M) mounted on a central rod.</text>
</comment>
<organism evidence="8 9">
    <name type="scientific">Hydrogenothermus marinus</name>
    <dbReference type="NCBI Taxonomy" id="133270"/>
    <lineage>
        <taxon>Bacteria</taxon>
        <taxon>Pseudomonadati</taxon>
        <taxon>Aquificota</taxon>
        <taxon>Aquificia</taxon>
        <taxon>Aquificales</taxon>
        <taxon>Hydrogenothermaceae</taxon>
        <taxon>Hydrogenothermus</taxon>
    </lineage>
</organism>
<dbReference type="AlphaFoldDB" id="A0A3M0BMK6"/>
<proteinExistence type="inferred from homology"/>
<keyword evidence="5 7" id="KW-0975">Bacterial flagellum</keyword>
<dbReference type="PANTHER" id="PTHR34933:SF1">
    <property type="entry name" value="FLAGELLAR L-RING PROTEIN"/>
    <property type="match status" value="1"/>
</dbReference>